<feature type="transmembrane region" description="Helical" evidence="1">
    <location>
        <begin position="338"/>
        <end position="358"/>
    </location>
</feature>
<keyword evidence="1" id="KW-0812">Transmembrane</keyword>
<gene>
    <name evidence="2" type="ORF">C451_05428</name>
</gene>
<dbReference type="EMBL" id="AOMF01000114">
    <property type="protein sequence ID" value="EMA55378.1"/>
    <property type="molecule type" value="Genomic_DNA"/>
</dbReference>
<feature type="transmembrane region" description="Helical" evidence="1">
    <location>
        <begin position="370"/>
        <end position="388"/>
    </location>
</feature>
<keyword evidence="3" id="KW-1185">Reference proteome</keyword>
<dbReference type="AlphaFoldDB" id="M0NCT6"/>
<dbReference type="PATRIC" id="fig|1227457.3.peg.962"/>
<dbReference type="RefSeq" id="WP_007738464.1">
    <property type="nucleotide sequence ID" value="NZ_AOMF01000114.1"/>
</dbReference>
<proteinExistence type="predicted"/>
<evidence type="ECO:0000313" key="2">
    <source>
        <dbReference type="EMBL" id="EMA55378.1"/>
    </source>
</evidence>
<feature type="transmembrane region" description="Helical" evidence="1">
    <location>
        <begin position="128"/>
        <end position="146"/>
    </location>
</feature>
<reference evidence="2 3" key="1">
    <citation type="journal article" date="2014" name="PLoS Genet.">
        <title>Phylogenetically driven sequencing of extremely halophilic archaea reveals strategies for static and dynamic osmo-response.</title>
        <authorList>
            <person name="Becker E.A."/>
            <person name="Seitzer P.M."/>
            <person name="Tritt A."/>
            <person name="Larsen D."/>
            <person name="Krusor M."/>
            <person name="Yao A.I."/>
            <person name="Wu D."/>
            <person name="Madern D."/>
            <person name="Eisen J.A."/>
            <person name="Darling A.E."/>
            <person name="Facciotti M.T."/>
        </authorList>
    </citation>
    <scope>NUCLEOTIDE SEQUENCE [LARGE SCALE GENOMIC DNA]</scope>
    <source>
        <strain evidence="2 3">JCM 13552</strain>
    </source>
</reference>
<evidence type="ECO:0000313" key="3">
    <source>
        <dbReference type="Proteomes" id="UP000011680"/>
    </source>
</evidence>
<dbReference type="eggNOG" id="arCOG08198">
    <property type="taxonomic scope" value="Archaea"/>
</dbReference>
<sequence length="403" mass="43716">MRRLRAFISLRKLLTLAAVLRLAGIPLSITGINPYATADATGFAARAQDIAMTTLAGHPQTGPLFWLDGHLIVGAVKIYNLWGLTLAPVYLLAGPSTTYARIILAALGVVAIWNVYAIGRALYSRPAGIIAAFPVAIYPSFVLIHATVLREVAVLFLLTSVARLVIVPSRFSRPVRTLCCVTGLIGAGLLRWDLFFLYIPTIVGGSVVYLIAMTTAVREWSVSRYSGAVVIAVPIAYVVWQAAKRATSHLSNLRNLRARGRTVYLADIQFPHVPEMLAFAPVAVAYFLFAPFPWMIGAFSDIVVAFEGFGNIGFALAALAGVYTILTQWTALDARHRAGWVALAVWLLAGSVLFGLGTVNVGTAVRHRQMFVWVLYLFGAVGIVEWFLPRLSSKTTSKLLTAD</sequence>
<feature type="transmembrane region" description="Helical" evidence="1">
    <location>
        <begin position="192"/>
        <end position="212"/>
    </location>
</feature>
<organism evidence="2 3">
    <name type="scientific">Halococcus thailandensis JCM 13552</name>
    <dbReference type="NCBI Taxonomy" id="1227457"/>
    <lineage>
        <taxon>Archaea</taxon>
        <taxon>Methanobacteriati</taxon>
        <taxon>Methanobacteriota</taxon>
        <taxon>Stenosarchaea group</taxon>
        <taxon>Halobacteria</taxon>
        <taxon>Halobacteriales</taxon>
        <taxon>Halococcaceae</taxon>
        <taxon>Halococcus</taxon>
    </lineage>
</organism>
<keyword evidence="1" id="KW-0472">Membrane</keyword>
<protein>
    <recommendedName>
        <fullName evidence="4">Glycosyltransferase RgtA/B/C/D-like domain-containing protein</fullName>
    </recommendedName>
</protein>
<feature type="transmembrane region" description="Helical" evidence="1">
    <location>
        <begin position="302"/>
        <end position="326"/>
    </location>
</feature>
<dbReference type="OrthoDB" id="206042at2157"/>
<name>M0NCT6_9EURY</name>
<evidence type="ECO:0000256" key="1">
    <source>
        <dbReference type="SAM" id="Phobius"/>
    </source>
</evidence>
<evidence type="ECO:0008006" key="4">
    <source>
        <dbReference type="Google" id="ProtNLM"/>
    </source>
</evidence>
<feature type="transmembrane region" description="Helical" evidence="1">
    <location>
        <begin position="224"/>
        <end position="243"/>
    </location>
</feature>
<dbReference type="Proteomes" id="UP000011680">
    <property type="component" value="Unassembled WGS sequence"/>
</dbReference>
<accession>M0NCT6</accession>
<keyword evidence="1" id="KW-1133">Transmembrane helix</keyword>
<comment type="caution">
    <text evidence="2">The sequence shown here is derived from an EMBL/GenBank/DDBJ whole genome shotgun (WGS) entry which is preliminary data.</text>
</comment>
<feature type="transmembrane region" description="Helical" evidence="1">
    <location>
        <begin position="98"/>
        <end position="116"/>
    </location>
</feature>
<feature type="transmembrane region" description="Helical" evidence="1">
    <location>
        <begin position="276"/>
        <end position="296"/>
    </location>
</feature>